<dbReference type="RefSeq" id="XP_025409242.1">
    <property type="nucleotide sequence ID" value="XM_025553457.1"/>
</dbReference>
<organism evidence="12">
    <name type="scientific">Sipha flava</name>
    <name type="common">yellow sugarcane aphid</name>
    <dbReference type="NCBI Taxonomy" id="143950"/>
    <lineage>
        <taxon>Eukaryota</taxon>
        <taxon>Metazoa</taxon>
        <taxon>Ecdysozoa</taxon>
        <taxon>Arthropoda</taxon>
        <taxon>Hexapoda</taxon>
        <taxon>Insecta</taxon>
        <taxon>Pterygota</taxon>
        <taxon>Neoptera</taxon>
        <taxon>Paraneoptera</taxon>
        <taxon>Hemiptera</taxon>
        <taxon>Sternorrhyncha</taxon>
        <taxon>Aphidomorpha</taxon>
        <taxon>Aphidoidea</taxon>
        <taxon>Aphididae</taxon>
        <taxon>Sipha</taxon>
    </lineage>
</organism>
<dbReference type="PANTHER" id="PTHR10614">
    <property type="entry name" value="INSULIN RECEPTOR SUBSTRATE"/>
    <property type="match status" value="1"/>
</dbReference>
<feature type="region of interest" description="Disordered" evidence="10">
    <location>
        <begin position="603"/>
        <end position="635"/>
    </location>
</feature>
<evidence type="ECO:0000313" key="14">
    <source>
        <dbReference type="RefSeq" id="XP_025409242.1"/>
    </source>
</evidence>
<keyword evidence="12 14" id="KW-0675">Receptor</keyword>
<dbReference type="GO" id="GO:0048477">
    <property type="term" value="P:oogenesis"/>
    <property type="evidence" value="ECO:0007669"/>
    <property type="project" value="UniProtKB-KW"/>
</dbReference>
<dbReference type="PANTHER" id="PTHR10614:SF13">
    <property type="entry name" value="INSULIN RECEPTOR SUBSTRATE 1"/>
    <property type="match status" value="1"/>
</dbReference>
<evidence type="ECO:0000256" key="2">
    <source>
        <dbReference type="ARBA" id="ARBA00015710"/>
    </source>
</evidence>
<dbReference type="Proteomes" id="UP000694846">
    <property type="component" value="Unplaced"/>
</dbReference>
<dbReference type="SMART" id="SM00310">
    <property type="entry name" value="PTBI"/>
    <property type="match status" value="1"/>
</dbReference>
<dbReference type="PRINTS" id="PR00628">
    <property type="entry name" value="INSULINRSI"/>
</dbReference>
<evidence type="ECO:0000256" key="10">
    <source>
        <dbReference type="SAM" id="MobiDB-lite"/>
    </source>
</evidence>
<proteinExistence type="predicted"/>
<dbReference type="RefSeq" id="XP_025409243.1">
    <property type="nucleotide sequence ID" value="XM_025553458.1"/>
</dbReference>
<feature type="compositionally biased region" description="Polar residues" evidence="10">
    <location>
        <begin position="677"/>
        <end position="688"/>
    </location>
</feature>
<evidence type="ECO:0000313" key="13">
    <source>
        <dbReference type="Proteomes" id="UP000694846"/>
    </source>
</evidence>
<dbReference type="SMART" id="SM01244">
    <property type="entry name" value="IRS"/>
    <property type="match status" value="1"/>
</dbReference>
<evidence type="ECO:0000313" key="12">
    <source>
        <dbReference type="EMBL" id="MBY74796.1"/>
    </source>
</evidence>
<evidence type="ECO:0000256" key="7">
    <source>
        <dbReference type="ARBA" id="ARBA00022943"/>
    </source>
</evidence>
<keyword evidence="7" id="KW-0896">Oogenesis</keyword>
<feature type="region of interest" description="Disordered" evidence="10">
    <location>
        <begin position="278"/>
        <end position="300"/>
    </location>
</feature>
<evidence type="ECO:0000256" key="9">
    <source>
        <dbReference type="ARBA" id="ARBA00046145"/>
    </source>
</evidence>
<dbReference type="GO" id="GO:0043548">
    <property type="term" value="F:phosphatidylinositol 3-kinase binding"/>
    <property type="evidence" value="ECO:0007669"/>
    <property type="project" value="TreeGrafter"/>
</dbReference>
<dbReference type="SUPFAM" id="SSF50729">
    <property type="entry name" value="PH domain-like"/>
    <property type="match status" value="2"/>
</dbReference>
<evidence type="ECO:0000256" key="4">
    <source>
        <dbReference type="ARBA" id="ARBA00022604"/>
    </source>
</evidence>
<evidence type="ECO:0000256" key="5">
    <source>
        <dbReference type="ARBA" id="ARBA00022737"/>
    </source>
</evidence>
<dbReference type="InterPro" id="IPR039011">
    <property type="entry name" value="IRS"/>
</dbReference>
<feature type="region of interest" description="Disordered" evidence="10">
    <location>
        <begin position="427"/>
        <end position="476"/>
    </location>
</feature>
<reference evidence="14 15" key="2">
    <citation type="submission" date="2025-04" db="UniProtKB">
        <authorList>
            <consortium name="RefSeq"/>
        </authorList>
    </citation>
    <scope>IDENTIFICATION</scope>
    <source>
        <tissue evidence="14 15">Whole body</tissue>
    </source>
</reference>
<protein>
    <recommendedName>
        <fullName evidence="2">Insulin receptor substrate 1</fullName>
    </recommendedName>
    <alternativeName>
        <fullName evidence="8">Protein chico</fullName>
    </alternativeName>
</protein>
<keyword evidence="6" id="KW-0221">Differentiation</keyword>
<keyword evidence="13" id="KW-1185">Reference proteome</keyword>
<dbReference type="GO" id="GO:0005158">
    <property type="term" value="F:insulin receptor binding"/>
    <property type="evidence" value="ECO:0007669"/>
    <property type="project" value="InterPro"/>
</dbReference>
<dbReference type="CDD" id="cd01257">
    <property type="entry name" value="PH_IRS"/>
    <property type="match status" value="1"/>
</dbReference>
<dbReference type="Gene3D" id="2.30.29.30">
    <property type="entry name" value="Pleckstrin-homology domain (PH domain)/Phosphotyrosine-binding domain (PTB)"/>
    <property type="match status" value="2"/>
</dbReference>
<name>A0A2S2QAP3_9HEMI</name>
<accession>A0A2S2QAP3</accession>
<evidence type="ECO:0000256" key="3">
    <source>
        <dbReference type="ARBA" id="ARBA00022553"/>
    </source>
</evidence>
<dbReference type="PROSITE" id="PS50003">
    <property type="entry name" value="PH_DOMAIN"/>
    <property type="match status" value="1"/>
</dbReference>
<evidence type="ECO:0000256" key="1">
    <source>
        <dbReference type="ARBA" id="ARBA00011440"/>
    </source>
</evidence>
<dbReference type="GO" id="GO:0008286">
    <property type="term" value="P:insulin receptor signaling pathway"/>
    <property type="evidence" value="ECO:0007669"/>
    <property type="project" value="InterPro"/>
</dbReference>
<dbReference type="InterPro" id="IPR001849">
    <property type="entry name" value="PH_domain"/>
</dbReference>
<evidence type="ECO:0000313" key="15">
    <source>
        <dbReference type="RefSeq" id="XP_025409243.1"/>
    </source>
</evidence>
<comment type="function">
    <text evidence="9">Activates phosphatidylinositol 3-kinase when bound to the regulatory p85 subunit. May mediate the control of various cellular processes by insulin-like peptides. When phosphorylated by the insulin receptor binds specifically to various cellular proteins containing SH2 domains. Involved in control of cell proliferation, cell size, and body and organ growth throughout development. Also has a role in a signaling pathway controlling the physiological response required to endure periods of low nutrient conditions. Insulin/insulin-like growth factor (IGF) signaling pathway has a role in regulating aging and is necessary in the ovary for vitellogenic maturation.</text>
</comment>
<feature type="region of interest" description="Disordered" evidence="10">
    <location>
        <begin position="562"/>
        <end position="581"/>
    </location>
</feature>
<reference evidence="12" key="1">
    <citation type="submission" date="2018-04" db="EMBL/GenBank/DDBJ databases">
        <title>Transcriptome assembly of Sipha flava.</title>
        <authorList>
            <person name="Scully E.D."/>
            <person name="Geib S.M."/>
            <person name="Palmer N.A."/>
            <person name="Koch K."/>
            <person name="Bradshaw J."/>
            <person name="Heng-Moss T."/>
            <person name="Sarath G."/>
        </authorList>
    </citation>
    <scope>NUCLEOTIDE SEQUENCE</scope>
</reference>
<keyword evidence="5" id="KW-0677">Repeat</keyword>
<feature type="region of interest" description="Disordered" evidence="10">
    <location>
        <begin position="662"/>
        <end position="693"/>
    </location>
</feature>
<evidence type="ECO:0000256" key="6">
    <source>
        <dbReference type="ARBA" id="ARBA00022782"/>
    </source>
</evidence>
<feature type="compositionally biased region" description="Polar residues" evidence="10">
    <location>
        <begin position="278"/>
        <end position="291"/>
    </location>
</feature>
<keyword evidence="4" id="KW-0341">Growth regulation</keyword>
<dbReference type="InterPro" id="IPR011993">
    <property type="entry name" value="PH-like_dom_sf"/>
</dbReference>
<dbReference type="GO" id="GO:0005829">
    <property type="term" value="C:cytosol"/>
    <property type="evidence" value="ECO:0007669"/>
    <property type="project" value="TreeGrafter"/>
</dbReference>
<gene>
    <name evidence="12" type="primary">Irs1</name>
    <name evidence="14 15" type="synonym">LOC112682754</name>
    <name evidence="12" type="ORF">g.168258</name>
</gene>
<feature type="domain" description="PH" evidence="11">
    <location>
        <begin position="17"/>
        <end position="120"/>
    </location>
</feature>
<dbReference type="EMBL" id="GGMS01005593">
    <property type="protein sequence ID" value="MBY74796.1"/>
    <property type="molecule type" value="Transcribed_RNA"/>
</dbReference>
<dbReference type="OrthoDB" id="946068at2759"/>
<comment type="subunit">
    <text evidence="1">Bindings to phosphatidylinositol 3-kinase and SHP2.</text>
</comment>
<evidence type="ECO:0000256" key="8">
    <source>
        <dbReference type="ARBA" id="ARBA00033282"/>
    </source>
</evidence>
<dbReference type="CDD" id="cd01204">
    <property type="entry name" value="PTB_IRS"/>
    <property type="match status" value="1"/>
</dbReference>
<feature type="compositionally biased region" description="Polar residues" evidence="10">
    <location>
        <begin position="618"/>
        <end position="630"/>
    </location>
</feature>
<dbReference type="AlphaFoldDB" id="A0A2S2QAP3"/>
<sequence>MSMLHTDPPKHRNAMAGVVKIGYLKKNKSMRKKFFVLREETAHGGPARLEYYENEKKWRNNASPKKVIVLKTCFNIDKRVDSRTKKTLICLYTKENYFCILFDSDKELDEWLDLMLVLQRVTKEFGPGDSIKEPYEHIWHISILKKELGMNANLMGLTGLCLCDKKVTIMKYPTKSKKQKTIDIMLTSIRRCGALDTFFYMEVGQSSPFGSGHIWMDTWNSEVAKSIHETIMGASSRTHDPRFRMRSSSFNEGSRLINCPSRQRSSFYDENNPGLRYKNNSQSSSTLNNGNVDLARTGSVRQRCDSMPLRPRTISENIPSTTRSFNGILSPKQISHKGCNCVSASSSISAFNDSGMSTWEPSLSRSTDTTDGISSFYSLSDQRSAIVEEKQEDFVSYTPLDREEDTMRLTSDSSVNNNINLINNNIVGNRSSSSSQTGSCCDSNSPYGSPINVDDHSYTPLHPGVSESSPPPDGYLPMKPGYTFQNYYTLMEGHNSKQDSIDMAQTEFTSLEGYVPMAPVGKTSDYISMDCKQESIESGTPSTDTRFSDIHLDKVCAYLTPSEDEGPIERPTRAYSVGSRPDGLREKIDRINADRTRTRAFSVGSRGRLPPTGLARNGYQSGSTSMSEQSDSGDRMEIDFSCNSKSRHLYSATCRTLAVQTPADLSPRSSPKLCPSPDTSCSHRSTGRSPPKTIVSSIDIKRTLSGAVHGISRSPPASSHAYLSPTLERVSEVPSVEHFDSYTPMKPGQGLLPCENSNMVEESNKKNYVNVWEAASSTLKMIGGLNWKKNKKRNSTSVQEQLIPMADEGVDETDCYATFRPGDNTVSVEPDQQIGQHSDAMLDALRDGFADLVFSDQQPIVTYNSQNHPQTKNSVSSLDG</sequence>
<dbReference type="InterPro" id="IPR002404">
    <property type="entry name" value="IRS_PTB"/>
</dbReference>
<dbReference type="GO" id="GO:0005886">
    <property type="term" value="C:plasma membrane"/>
    <property type="evidence" value="ECO:0007669"/>
    <property type="project" value="TreeGrafter"/>
</dbReference>
<keyword evidence="3" id="KW-0597">Phosphoprotein</keyword>
<dbReference type="SMART" id="SM00233">
    <property type="entry name" value="PH"/>
    <property type="match status" value="1"/>
</dbReference>
<feature type="compositionally biased region" description="Low complexity" evidence="10">
    <location>
        <begin position="427"/>
        <end position="445"/>
    </location>
</feature>
<dbReference type="Pfam" id="PF02174">
    <property type="entry name" value="IRS"/>
    <property type="match status" value="1"/>
</dbReference>
<evidence type="ECO:0000259" key="11">
    <source>
        <dbReference type="PROSITE" id="PS50003"/>
    </source>
</evidence>